<evidence type="ECO:0000313" key="4">
    <source>
        <dbReference type="Proteomes" id="UP001162162"/>
    </source>
</evidence>
<dbReference type="Gene3D" id="2.60.120.200">
    <property type="match status" value="1"/>
</dbReference>
<comment type="similarity">
    <text evidence="1">Belongs to the glycosyl hydrolase 16 family.</text>
</comment>
<comment type="caution">
    <text evidence="3">The sequence shown here is derived from an EMBL/GenBank/DDBJ whole genome shotgun (WGS) entry which is preliminary data.</text>
</comment>
<proteinExistence type="inferred from homology"/>
<dbReference type="InterPro" id="IPR050546">
    <property type="entry name" value="Glycosyl_Hydrlase_16"/>
</dbReference>
<dbReference type="PANTHER" id="PTHR10963:SF55">
    <property type="entry name" value="GLYCOSIDE HYDROLASE FAMILY 16 PROTEIN"/>
    <property type="match status" value="1"/>
</dbReference>
<dbReference type="Proteomes" id="UP001162162">
    <property type="component" value="Unassembled WGS sequence"/>
</dbReference>
<gene>
    <name evidence="3" type="ORF">NQ318_015791</name>
</gene>
<dbReference type="AlphaFoldDB" id="A0AAV8XBT6"/>
<evidence type="ECO:0000259" key="2">
    <source>
        <dbReference type="PROSITE" id="PS51762"/>
    </source>
</evidence>
<dbReference type="InterPro" id="IPR000757">
    <property type="entry name" value="Beta-glucanase-like"/>
</dbReference>
<dbReference type="InterPro" id="IPR013320">
    <property type="entry name" value="ConA-like_dom_sf"/>
</dbReference>
<feature type="domain" description="GH16" evidence="2">
    <location>
        <begin position="24"/>
        <end position="364"/>
    </location>
</feature>
<keyword evidence="4" id="KW-1185">Reference proteome</keyword>
<dbReference type="EMBL" id="JAPWTK010000810">
    <property type="protein sequence ID" value="KAJ8935956.1"/>
    <property type="molecule type" value="Genomic_DNA"/>
</dbReference>
<dbReference type="CDD" id="cd08024">
    <property type="entry name" value="GH16_CCF"/>
    <property type="match status" value="1"/>
</dbReference>
<dbReference type="Pfam" id="PF00722">
    <property type="entry name" value="Glyco_hydro_16"/>
    <property type="match status" value="1"/>
</dbReference>
<dbReference type="PROSITE" id="PS51762">
    <property type="entry name" value="GH16_2"/>
    <property type="match status" value="1"/>
</dbReference>
<reference evidence="3" key="1">
    <citation type="journal article" date="2023" name="Insect Mol. Biol.">
        <title>Genome sequencing provides insights into the evolution of gene families encoding plant cell wall-degrading enzymes in longhorned beetles.</title>
        <authorList>
            <person name="Shin N.R."/>
            <person name="Okamura Y."/>
            <person name="Kirsch R."/>
            <person name="Pauchet Y."/>
        </authorList>
    </citation>
    <scope>NUCLEOTIDE SEQUENCE</scope>
    <source>
        <strain evidence="3">AMC_N1</strain>
    </source>
</reference>
<dbReference type="SUPFAM" id="SSF49899">
    <property type="entry name" value="Concanavalin A-like lectins/glucanases"/>
    <property type="match status" value="1"/>
</dbReference>
<dbReference type="GO" id="GO:0005975">
    <property type="term" value="P:carbohydrate metabolic process"/>
    <property type="evidence" value="ECO:0007669"/>
    <property type="project" value="InterPro"/>
</dbReference>
<dbReference type="PANTHER" id="PTHR10963">
    <property type="entry name" value="GLYCOSYL HYDROLASE-RELATED"/>
    <property type="match status" value="1"/>
</dbReference>
<evidence type="ECO:0000256" key="1">
    <source>
        <dbReference type="ARBA" id="ARBA00006865"/>
    </source>
</evidence>
<organism evidence="3 4">
    <name type="scientific">Aromia moschata</name>
    <dbReference type="NCBI Taxonomy" id="1265417"/>
    <lineage>
        <taxon>Eukaryota</taxon>
        <taxon>Metazoa</taxon>
        <taxon>Ecdysozoa</taxon>
        <taxon>Arthropoda</taxon>
        <taxon>Hexapoda</taxon>
        <taxon>Insecta</taxon>
        <taxon>Pterygota</taxon>
        <taxon>Neoptera</taxon>
        <taxon>Endopterygota</taxon>
        <taxon>Coleoptera</taxon>
        <taxon>Polyphaga</taxon>
        <taxon>Cucujiformia</taxon>
        <taxon>Chrysomeloidea</taxon>
        <taxon>Cerambycidae</taxon>
        <taxon>Cerambycinae</taxon>
        <taxon>Callichromatini</taxon>
        <taxon>Aromia</taxon>
    </lineage>
</organism>
<name>A0AAV8XBT6_9CUCU</name>
<evidence type="ECO:0000313" key="3">
    <source>
        <dbReference type="EMBL" id="KAJ8935956.1"/>
    </source>
</evidence>
<dbReference type="GO" id="GO:0004553">
    <property type="term" value="F:hydrolase activity, hydrolyzing O-glycosyl compounds"/>
    <property type="evidence" value="ECO:0007669"/>
    <property type="project" value="InterPro"/>
</dbReference>
<feature type="non-terminal residue" evidence="3">
    <location>
        <position position="1"/>
    </location>
</feature>
<accession>A0AAV8XBT6</accession>
<sequence length="364" mass="40762">CLQLSVFLGSVQKISADCETASLTTASGTHAPQGKICSGDLIFEDTFDKLNLKKNWEFEWYLNNRTNSFTDNGVLHIKPTLLAEETGNDFLYSGTLEIYGGSPADACTNAAQYGCSRTGSAENILNPIKSARIRTVNSFSFMYGKVEVRAKVPAGDWLWPAIWLLPRWNQYSGWPVSGEIDMMESRGNRDLTNSAGVNIGIQQVSSSLIFGPNLHYTRYKYTHFEHNNVTGFNADFHNYQMEWTPDLIKFSIDDDIMGTVTPPEGGFWELGELASTGLESPWKSGAKMAPFDEEFYIILNLAVGSTMGYFPDDATNGNGAKPWLNTSPKAMTDFWEGREQWLPTWNVDTDDSHLQVEYVRVWAL</sequence>
<protein>
    <recommendedName>
        <fullName evidence="2">GH16 domain-containing protein</fullName>
    </recommendedName>
</protein>